<dbReference type="Proteomes" id="UP000029964">
    <property type="component" value="Unassembled WGS sequence"/>
</dbReference>
<name>A0A086T1T8_HAPC1</name>
<reference evidence="3" key="1">
    <citation type="journal article" date="2014" name="Genome Announc.">
        <title>Genome sequence and annotation of Acremonium chrysogenum, producer of the beta-lactam antibiotic cephalosporin C.</title>
        <authorList>
            <person name="Terfehr D."/>
            <person name="Dahlmann T.A."/>
            <person name="Specht T."/>
            <person name="Zadra I."/>
            <person name="Kuernsteiner H."/>
            <person name="Kueck U."/>
        </authorList>
    </citation>
    <scope>NUCLEOTIDE SEQUENCE [LARGE SCALE GENOMIC DNA]</scope>
    <source>
        <strain evidence="3">ATCC 11550 / CBS 779.69 / DSM 880 / IAM 14645 / JCM 23072 / IMI 49137</strain>
    </source>
</reference>
<proteinExistence type="predicted"/>
<evidence type="ECO:0000313" key="2">
    <source>
        <dbReference type="EMBL" id="KFH43320.1"/>
    </source>
</evidence>
<organism evidence="2 3">
    <name type="scientific">Hapsidospora chrysogenum (strain ATCC 11550 / CBS 779.69 / DSM 880 / IAM 14645 / JCM 23072 / IMI 49137)</name>
    <name type="common">Acremonium chrysogenum</name>
    <dbReference type="NCBI Taxonomy" id="857340"/>
    <lineage>
        <taxon>Eukaryota</taxon>
        <taxon>Fungi</taxon>
        <taxon>Dikarya</taxon>
        <taxon>Ascomycota</taxon>
        <taxon>Pezizomycotina</taxon>
        <taxon>Sordariomycetes</taxon>
        <taxon>Hypocreomycetidae</taxon>
        <taxon>Hypocreales</taxon>
        <taxon>Bionectriaceae</taxon>
        <taxon>Hapsidospora</taxon>
    </lineage>
</organism>
<feature type="region of interest" description="Disordered" evidence="1">
    <location>
        <begin position="143"/>
        <end position="164"/>
    </location>
</feature>
<sequence>MRRETTTTTSASGAWPGTPPVASDGFSFANGELFAEASGHNLHRRATPAELKEHFSKGSDKDHPAHWFEAQLRHYGLPPSKTKAVARMRLLDAFNEGKLAAVPAEIHKLEARLKKDWLKNDREAKKMRKHAGVSTTAVNMKTPAAAGTRRKAESNAGAACGDDPKDVYGSSRALVCEQCNSYATKADRSRSPRKHLPRFKPGHRSSTRITGHTATPTQANGSSRRLYPTPR</sequence>
<dbReference type="EMBL" id="JPKY01000072">
    <property type="protein sequence ID" value="KFH43320.1"/>
    <property type="molecule type" value="Genomic_DNA"/>
</dbReference>
<dbReference type="AlphaFoldDB" id="A0A086T1T8"/>
<feature type="region of interest" description="Disordered" evidence="1">
    <location>
        <begin position="1"/>
        <end position="23"/>
    </location>
</feature>
<protein>
    <submittedName>
        <fullName evidence="2">Uncharacterized protein</fullName>
    </submittedName>
</protein>
<comment type="caution">
    <text evidence="2">The sequence shown here is derived from an EMBL/GenBank/DDBJ whole genome shotgun (WGS) entry which is preliminary data.</text>
</comment>
<evidence type="ECO:0000313" key="3">
    <source>
        <dbReference type="Proteomes" id="UP000029964"/>
    </source>
</evidence>
<feature type="compositionally biased region" description="Polar residues" evidence="1">
    <location>
        <begin position="207"/>
        <end position="223"/>
    </location>
</feature>
<evidence type="ECO:0000256" key="1">
    <source>
        <dbReference type="SAM" id="MobiDB-lite"/>
    </source>
</evidence>
<gene>
    <name evidence="2" type="ORF">ACRE_059170</name>
</gene>
<accession>A0A086T1T8</accession>
<dbReference type="HOGENOM" id="CLU_1199505_0_0_1"/>
<keyword evidence="3" id="KW-1185">Reference proteome</keyword>
<feature type="compositionally biased region" description="Polar residues" evidence="1">
    <location>
        <begin position="1"/>
        <end position="12"/>
    </location>
</feature>
<dbReference type="OrthoDB" id="4121058at2759"/>
<feature type="compositionally biased region" description="Basic residues" evidence="1">
    <location>
        <begin position="191"/>
        <end position="206"/>
    </location>
</feature>
<feature type="region of interest" description="Disordered" evidence="1">
    <location>
        <begin position="182"/>
        <end position="231"/>
    </location>
</feature>